<dbReference type="AlphaFoldDB" id="A0A6A3MNU8"/>
<evidence type="ECO:0000256" key="1">
    <source>
        <dbReference type="SAM" id="MobiDB-lite"/>
    </source>
</evidence>
<name>A0A6A3MNU8_9STRA</name>
<organism evidence="2 3">
    <name type="scientific">Phytophthora rubi</name>
    <dbReference type="NCBI Taxonomy" id="129364"/>
    <lineage>
        <taxon>Eukaryota</taxon>
        <taxon>Sar</taxon>
        <taxon>Stramenopiles</taxon>
        <taxon>Oomycota</taxon>
        <taxon>Peronosporomycetes</taxon>
        <taxon>Peronosporales</taxon>
        <taxon>Peronosporaceae</taxon>
        <taxon>Phytophthora</taxon>
    </lineage>
</organism>
<evidence type="ECO:0000313" key="3">
    <source>
        <dbReference type="Proteomes" id="UP000429607"/>
    </source>
</evidence>
<comment type="caution">
    <text evidence="2">The sequence shown here is derived from an EMBL/GenBank/DDBJ whole genome shotgun (WGS) entry which is preliminary data.</text>
</comment>
<accession>A0A6A3MNU8</accession>
<gene>
    <name evidence="2" type="ORF">PR001_g10500</name>
</gene>
<feature type="region of interest" description="Disordered" evidence="1">
    <location>
        <begin position="43"/>
        <end position="112"/>
    </location>
</feature>
<reference evidence="2 3" key="1">
    <citation type="submission" date="2018-09" db="EMBL/GenBank/DDBJ databases">
        <title>Genomic investigation of the strawberry pathogen Phytophthora fragariae indicates pathogenicity is determined by transcriptional variation in three key races.</title>
        <authorList>
            <person name="Adams T.M."/>
            <person name="Armitage A.D."/>
            <person name="Sobczyk M.K."/>
            <person name="Bates H.J."/>
            <person name="Dunwell J.M."/>
            <person name="Nellist C.F."/>
            <person name="Harrison R.J."/>
        </authorList>
    </citation>
    <scope>NUCLEOTIDE SEQUENCE [LARGE SCALE GENOMIC DNA]</scope>
    <source>
        <strain evidence="2 3">SCRP249</strain>
    </source>
</reference>
<evidence type="ECO:0000313" key="2">
    <source>
        <dbReference type="EMBL" id="KAE9032677.1"/>
    </source>
</evidence>
<sequence>MLERRARRLFGIQCVNISKVAKAEFAKKNVQMFVVPKGLNALRDGGDDSGSDLEDKLPAPPAKWPKKAVPSAKTKPAIAMGATKRPSAPPRSDGGFNLHEFMTSFSPGTARE</sequence>
<feature type="compositionally biased region" description="Polar residues" evidence="1">
    <location>
        <begin position="103"/>
        <end position="112"/>
    </location>
</feature>
<protein>
    <submittedName>
        <fullName evidence="2">Uncharacterized protein</fullName>
    </submittedName>
</protein>
<dbReference type="Proteomes" id="UP000429607">
    <property type="component" value="Unassembled WGS sequence"/>
</dbReference>
<dbReference type="EMBL" id="QXFV01000618">
    <property type="protein sequence ID" value="KAE9032677.1"/>
    <property type="molecule type" value="Genomic_DNA"/>
</dbReference>
<proteinExistence type="predicted"/>